<reference evidence="2" key="1">
    <citation type="submission" date="2014-01" db="EMBL/GenBank/DDBJ databases">
        <title>The genome of the white-rot fungus Pycnoporus cinnabarinus: a basidiomycete model with a versatile arsenal for lignocellulosic biomass breakdown.</title>
        <authorList>
            <person name="Levasseur A."/>
            <person name="Lomascolo A."/>
            <person name="Ruiz-Duenas F.J."/>
            <person name="Uzan E."/>
            <person name="Piumi F."/>
            <person name="Kues U."/>
            <person name="Ram A.F.J."/>
            <person name="Murat C."/>
            <person name="Haon M."/>
            <person name="Benoit I."/>
            <person name="Arfi Y."/>
            <person name="Chevret D."/>
            <person name="Drula E."/>
            <person name="Kwon M.J."/>
            <person name="Gouret P."/>
            <person name="Lesage-Meessen L."/>
            <person name="Lombard V."/>
            <person name="Mariette J."/>
            <person name="Noirot C."/>
            <person name="Park J."/>
            <person name="Patyshakuliyeva A."/>
            <person name="Wieneger R.A.B."/>
            <person name="Wosten H.A.B."/>
            <person name="Martin F."/>
            <person name="Coutinho P.M."/>
            <person name="de Vries R."/>
            <person name="Martinez A.T."/>
            <person name="Klopp C."/>
            <person name="Pontarotti P."/>
            <person name="Henrissat B."/>
            <person name="Record E."/>
        </authorList>
    </citation>
    <scope>NUCLEOTIDE SEQUENCE [LARGE SCALE GENOMIC DNA]</scope>
    <source>
        <strain evidence="2">BRFM137</strain>
    </source>
</reference>
<dbReference type="STRING" id="5643.A0A060SXS4"/>
<comment type="caution">
    <text evidence="2">The sequence shown here is derived from an EMBL/GenBank/DDBJ whole genome shotgun (WGS) entry which is preliminary data.</text>
</comment>
<feature type="domain" description="DUF6532" evidence="1">
    <location>
        <begin position="59"/>
        <end position="256"/>
    </location>
</feature>
<sequence>MPPRTVAAITDSNSVSVILQPTQDLSALVPAPFRNGQNPSGKPKAGDYAENVTKMINHACRQYEVLLATEDPYPSSSTAVSWAARTWTDVLHSSPSKYRLCSRIEKIITSRSSHARGALRDRVRPLIASSYGFVTDGSARAKQRNMARYSYLLDSDSMAPEPRFYYADLDKRQGFAKNPIILTVLKEHWFGSSDGAGIKYPVQFSPVREVTLALIFTTIEYCLDQWATGLWDKNITFANKAYHVKYQQHLRHIQEWGSLDLDSSRQIRQRMYDRARRASGARQLLSHPQDCLMARESASGWIWRRRWRRLRMMKLLIPVAQQHE</sequence>
<dbReference type="OMA" id="LINHACH"/>
<organism evidence="2 3">
    <name type="scientific">Pycnoporus cinnabarinus</name>
    <name type="common">Cinnabar-red polypore</name>
    <name type="synonym">Trametes cinnabarina</name>
    <dbReference type="NCBI Taxonomy" id="5643"/>
    <lineage>
        <taxon>Eukaryota</taxon>
        <taxon>Fungi</taxon>
        <taxon>Dikarya</taxon>
        <taxon>Basidiomycota</taxon>
        <taxon>Agaricomycotina</taxon>
        <taxon>Agaricomycetes</taxon>
        <taxon>Polyporales</taxon>
        <taxon>Polyporaceae</taxon>
        <taxon>Trametes</taxon>
    </lineage>
</organism>
<dbReference type="Pfam" id="PF20149">
    <property type="entry name" value="DUF6532"/>
    <property type="match status" value="1"/>
</dbReference>
<evidence type="ECO:0000313" key="3">
    <source>
        <dbReference type="Proteomes" id="UP000029665"/>
    </source>
</evidence>
<keyword evidence="3" id="KW-1185">Reference proteome</keyword>
<evidence type="ECO:0000313" key="2">
    <source>
        <dbReference type="EMBL" id="CDO77059.1"/>
    </source>
</evidence>
<dbReference type="Proteomes" id="UP000029665">
    <property type="component" value="Unassembled WGS sequence"/>
</dbReference>
<proteinExistence type="predicted"/>
<gene>
    <name evidence="2" type="ORF">BN946_scf184473.g2</name>
</gene>
<dbReference type="AlphaFoldDB" id="A0A060SXS4"/>
<protein>
    <recommendedName>
        <fullName evidence="1">DUF6532 domain-containing protein</fullName>
    </recommendedName>
</protein>
<evidence type="ECO:0000259" key="1">
    <source>
        <dbReference type="Pfam" id="PF20149"/>
    </source>
</evidence>
<dbReference type="OrthoDB" id="2751838at2759"/>
<name>A0A060SXS4_PYCCI</name>
<dbReference type="HOGENOM" id="CLU_860907_0_0_1"/>
<accession>A0A060SXS4</accession>
<dbReference type="InterPro" id="IPR045341">
    <property type="entry name" value="DUF6532"/>
</dbReference>
<dbReference type="EMBL" id="CCBP010000439">
    <property type="protein sequence ID" value="CDO77059.1"/>
    <property type="molecule type" value="Genomic_DNA"/>
</dbReference>